<organism evidence="2 3">
    <name type="scientific">Dermacoccus abyssi</name>
    <dbReference type="NCBI Taxonomy" id="322596"/>
    <lineage>
        <taxon>Bacteria</taxon>
        <taxon>Bacillati</taxon>
        <taxon>Actinomycetota</taxon>
        <taxon>Actinomycetes</taxon>
        <taxon>Micrococcales</taxon>
        <taxon>Dermacoccaceae</taxon>
        <taxon>Dermacoccus</taxon>
    </lineage>
</organism>
<gene>
    <name evidence="2" type="ORF">FV141_00140</name>
</gene>
<reference evidence="2 3" key="1">
    <citation type="submission" date="2019-08" db="EMBL/GenBank/DDBJ databases">
        <title>Dermacoccus abyssi strain HZAU 226, whole genome Nanopore sequencing project.</title>
        <authorList>
            <person name="Guo A."/>
            <person name="Zhang X."/>
            <person name="Ruan Y."/>
            <person name="Liu W."/>
            <person name="Chen Q."/>
            <person name="Gu L."/>
        </authorList>
    </citation>
    <scope>NUCLEOTIDE SEQUENCE [LARGE SCALE GENOMIC DNA]</scope>
    <source>
        <strain evidence="2 3">HZAU 226</strain>
    </source>
</reference>
<evidence type="ECO:0000256" key="1">
    <source>
        <dbReference type="SAM" id="Phobius"/>
    </source>
</evidence>
<protein>
    <recommendedName>
        <fullName evidence="4">Glycosyltransferase RgtA/B/C/D-like domain-containing protein</fullName>
    </recommendedName>
</protein>
<feature type="transmembrane region" description="Helical" evidence="1">
    <location>
        <begin position="267"/>
        <end position="288"/>
    </location>
</feature>
<sequence>MTALWILAAILALPLLVWVLRWNGEGWIPQGDQAIIAFKTQDVFSGHPPVMGMRSTSANTVEASAAHHLGPMQFYLMAPFYAAFGWQPIGLLVGCAAMAATFIAISVRQAWHVAKWPGVALAVFCVVGVELSMRAVLVLPWNPYPPTLGLVAVLITAWRLVRGGARALPWFIGTASFVLQANLYYVPVMAPLMLGLAGLGLLRWWRRRGTMWPLPGEGSAYDEEAIWQRPGILAIVVGLVCWAPSIAELFLYSPNNLEELSALAGGTFPVVRILEAVAAVGVVALVAWWTMRRGRPSRAAAARCVAVLIGLGVGAAYVLGGSARAPYASMAWAAPYFMVGAFVWPVVGLRTRWWPRVNARALLGAGAVAALVAGLLTAPSAAFASPGTAEQLGNSDTSRATVDEAVKLIDRRVMGTPPIEVLGGGVQSAFGDSPALMLELAHRGYDTYMVRPWPNDEDDDMRSSKNAPPKRVVIVLHETKPIELIIPWEWPSRP</sequence>
<keyword evidence="1" id="KW-1133">Transmembrane helix</keyword>
<proteinExistence type="predicted"/>
<feature type="transmembrane region" description="Helical" evidence="1">
    <location>
        <begin position="184"/>
        <end position="205"/>
    </location>
</feature>
<feature type="transmembrane region" description="Helical" evidence="1">
    <location>
        <begin position="331"/>
        <end position="349"/>
    </location>
</feature>
<feature type="transmembrane region" description="Helical" evidence="1">
    <location>
        <begin position="300"/>
        <end position="319"/>
    </location>
</feature>
<dbReference type="EMBL" id="CP043031">
    <property type="protein sequence ID" value="QEH92124.1"/>
    <property type="molecule type" value="Genomic_DNA"/>
</dbReference>
<evidence type="ECO:0000313" key="3">
    <source>
        <dbReference type="Proteomes" id="UP000323565"/>
    </source>
</evidence>
<feature type="transmembrane region" description="Helical" evidence="1">
    <location>
        <begin position="226"/>
        <end position="247"/>
    </location>
</feature>
<dbReference type="Proteomes" id="UP000323565">
    <property type="component" value="Chromosome"/>
</dbReference>
<evidence type="ECO:0000313" key="2">
    <source>
        <dbReference type="EMBL" id="QEH92124.1"/>
    </source>
</evidence>
<feature type="transmembrane region" description="Helical" evidence="1">
    <location>
        <begin position="84"/>
        <end position="107"/>
    </location>
</feature>
<evidence type="ECO:0008006" key="4">
    <source>
        <dbReference type="Google" id="ProtNLM"/>
    </source>
</evidence>
<name>A0ABX5Z673_9MICO</name>
<feature type="transmembrane region" description="Helical" evidence="1">
    <location>
        <begin position="361"/>
        <end position="384"/>
    </location>
</feature>
<feature type="transmembrane region" description="Helical" evidence="1">
    <location>
        <begin position="119"/>
        <end position="141"/>
    </location>
</feature>
<keyword evidence="1" id="KW-0812">Transmembrane</keyword>
<accession>A0ABX5Z673</accession>
<keyword evidence="3" id="KW-1185">Reference proteome</keyword>
<keyword evidence="1" id="KW-0472">Membrane</keyword>